<proteinExistence type="predicted"/>
<protein>
    <submittedName>
        <fullName evidence="2">Uncharacterized protein</fullName>
    </submittedName>
</protein>
<dbReference type="Proteomes" id="UP000015106">
    <property type="component" value="Chromosome 1"/>
</dbReference>
<reference evidence="2" key="2">
    <citation type="submission" date="2018-03" db="EMBL/GenBank/DDBJ databases">
        <title>The Triticum urartu genome reveals the dynamic nature of wheat genome evolution.</title>
        <authorList>
            <person name="Ling H."/>
            <person name="Ma B."/>
            <person name="Shi X."/>
            <person name="Liu H."/>
            <person name="Dong L."/>
            <person name="Sun H."/>
            <person name="Cao Y."/>
            <person name="Gao Q."/>
            <person name="Zheng S."/>
            <person name="Li Y."/>
            <person name="Yu Y."/>
            <person name="Du H."/>
            <person name="Qi M."/>
            <person name="Li Y."/>
            <person name="Yu H."/>
            <person name="Cui Y."/>
            <person name="Wang N."/>
            <person name="Chen C."/>
            <person name="Wu H."/>
            <person name="Zhao Y."/>
            <person name="Zhang J."/>
            <person name="Li Y."/>
            <person name="Zhou W."/>
            <person name="Zhang B."/>
            <person name="Hu W."/>
            <person name="Eijk M."/>
            <person name="Tang J."/>
            <person name="Witsenboer H."/>
            <person name="Zhao S."/>
            <person name="Li Z."/>
            <person name="Zhang A."/>
            <person name="Wang D."/>
            <person name="Liang C."/>
        </authorList>
    </citation>
    <scope>NUCLEOTIDE SEQUENCE [LARGE SCALE GENOMIC DNA]</scope>
    <source>
        <strain evidence="2">cv. G1812</strain>
    </source>
</reference>
<feature type="compositionally biased region" description="Basic and acidic residues" evidence="1">
    <location>
        <begin position="205"/>
        <end position="255"/>
    </location>
</feature>
<accession>A0A8R7K1Y6</accession>
<organism evidence="2 3">
    <name type="scientific">Triticum urartu</name>
    <name type="common">Red wild einkorn</name>
    <name type="synonym">Crithodium urartu</name>
    <dbReference type="NCBI Taxonomy" id="4572"/>
    <lineage>
        <taxon>Eukaryota</taxon>
        <taxon>Viridiplantae</taxon>
        <taxon>Streptophyta</taxon>
        <taxon>Embryophyta</taxon>
        <taxon>Tracheophyta</taxon>
        <taxon>Spermatophyta</taxon>
        <taxon>Magnoliopsida</taxon>
        <taxon>Liliopsida</taxon>
        <taxon>Poales</taxon>
        <taxon>Poaceae</taxon>
        <taxon>BOP clade</taxon>
        <taxon>Pooideae</taxon>
        <taxon>Triticodae</taxon>
        <taxon>Triticeae</taxon>
        <taxon>Triticinae</taxon>
        <taxon>Triticum</taxon>
    </lineage>
</organism>
<reference evidence="2" key="3">
    <citation type="submission" date="2022-06" db="UniProtKB">
        <authorList>
            <consortium name="EnsemblPlants"/>
        </authorList>
    </citation>
    <scope>IDENTIFICATION</scope>
</reference>
<reference evidence="3" key="1">
    <citation type="journal article" date="2013" name="Nature">
        <title>Draft genome of the wheat A-genome progenitor Triticum urartu.</title>
        <authorList>
            <person name="Ling H.Q."/>
            <person name="Zhao S."/>
            <person name="Liu D."/>
            <person name="Wang J."/>
            <person name="Sun H."/>
            <person name="Zhang C."/>
            <person name="Fan H."/>
            <person name="Li D."/>
            <person name="Dong L."/>
            <person name="Tao Y."/>
            <person name="Gao C."/>
            <person name="Wu H."/>
            <person name="Li Y."/>
            <person name="Cui Y."/>
            <person name="Guo X."/>
            <person name="Zheng S."/>
            <person name="Wang B."/>
            <person name="Yu K."/>
            <person name="Liang Q."/>
            <person name="Yang W."/>
            <person name="Lou X."/>
            <person name="Chen J."/>
            <person name="Feng M."/>
            <person name="Jian J."/>
            <person name="Zhang X."/>
            <person name="Luo G."/>
            <person name="Jiang Y."/>
            <person name="Liu J."/>
            <person name="Wang Z."/>
            <person name="Sha Y."/>
            <person name="Zhang B."/>
            <person name="Wu H."/>
            <person name="Tang D."/>
            <person name="Shen Q."/>
            <person name="Xue P."/>
            <person name="Zou S."/>
            <person name="Wang X."/>
            <person name="Liu X."/>
            <person name="Wang F."/>
            <person name="Yang Y."/>
            <person name="An X."/>
            <person name="Dong Z."/>
            <person name="Zhang K."/>
            <person name="Zhang X."/>
            <person name="Luo M.C."/>
            <person name="Dvorak J."/>
            <person name="Tong Y."/>
            <person name="Wang J."/>
            <person name="Yang H."/>
            <person name="Li Z."/>
            <person name="Wang D."/>
            <person name="Zhang A."/>
            <person name="Wang J."/>
        </authorList>
    </citation>
    <scope>NUCLEOTIDE SEQUENCE</scope>
    <source>
        <strain evidence="3">cv. G1812</strain>
    </source>
</reference>
<feature type="compositionally biased region" description="Gly residues" evidence="1">
    <location>
        <begin position="192"/>
        <end position="202"/>
    </location>
</feature>
<dbReference type="Gramene" id="TuG1812G0100002983.01.T01">
    <property type="protein sequence ID" value="TuG1812G0100002983.01.T01.cds402645"/>
    <property type="gene ID" value="TuG1812G0100002983.01"/>
</dbReference>
<dbReference type="AlphaFoldDB" id="A0A8R7K1Y6"/>
<feature type="region of interest" description="Disordered" evidence="1">
    <location>
        <begin position="73"/>
        <end position="110"/>
    </location>
</feature>
<feature type="compositionally biased region" description="Basic and acidic residues" evidence="1">
    <location>
        <begin position="73"/>
        <end position="90"/>
    </location>
</feature>
<name>A0A8R7K1Y6_TRIUA</name>
<sequence>MRTGRQGAEKGDRVLFHSFGHHFIEEPQSDIRTPIQTMANNQSAPRDNIPPGHRRKYAFGEFKLAALDVHVDKRVPQRQRHPQEHPDAARMHASPMAPPPELSTREKKADHDHGIQLHLGHHHPLEQPQSLLRLPTLRVRGQHGRPQNGVPLAHSVEQPPRVGEVGHARVALHERGRHEEVSVGAELDGEGVRGGGQGGGSGERAAAEDRGQGEVVGREAPREHVTEGEERLRGAAGARERGDEGVEGGERGGSR</sequence>
<feature type="region of interest" description="Disordered" evidence="1">
    <location>
        <begin position="177"/>
        <end position="255"/>
    </location>
</feature>
<evidence type="ECO:0000313" key="2">
    <source>
        <dbReference type="EnsemblPlants" id="TuG1812G0100002983.01.T01.cds402645"/>
    </source>
</evidence>
<dbReference type="EnsemblPlants" id="TuG1812G0100002983.01.T01">
    <property type="protein sequence ID" value="TuG1812G0100002983.01.T01.cds402645"/>
    <property type="gene ID" value="TuG1812G0100002983.01"/>
</dbReference>
<evidence type="ECO:0000313" key="3">
    <source>
        <dbReference type="Proteomes" id="UP000015106"/>
    </source>
</evidence>
<evidence type="ECO:0000256" key="1">
    <source>
        <dbReference type="SAM" id="MobiDB-lite"/>
    </source>
</evidence>
<keyword evidence="3" id="KW-1185">Reference proteome</keyword>